<keyword evidence="3" id="KW-0732">Signal</keyword>
<feature type="chain" id="PRO_5047359695" description="Proteinase inhibitor I42 chagasin domain-containing protein" evidence="3">
    <location>
        <begin position="31"/>
        <end position="144"/>
    </location>
</feature>
<keyword evidence="2" id="KW-0789">Thiol protease inhibitor</keyword>
<evidence type="ECO:0000256" key="1">
    <source>
        <dbReference type="ARBA" id="ARBA00022690"/>
    </source>
</evidence>
<gene>
    <name evidence="5" type="ORF">GCM10008938_36170</name>
</gene>
<reference evidence="6" key="1">
    <citation type="journal article" date="2019" name="Int. J. Syst. Evol. Microbiol.">
        <title>The Global Catalogue of Microorganisms (GCM) 10K type strain sequencing project: providing services to taxonomists for standard genome sequencing and annotation.</title>
        <authorList>
            <consortium name="The Broad Institute Genomics Platform"/>
            <consortium name="The Broad Institute Genome Sequencing Center for Infectious Disease"/>
            <person name="Wu L."/>
            <person name="Ma J."/>
        </authorList>
    </citation>
    <scope>NUCLEOTIDE SEQUENCE [LARGE SCALE GENOMIC DNA]</scope>
    <source>
        <strain evidence="6">JCM 14370</strain>
    </source>
</reference>
<evidence type="ECO:0000313" key="6">
    <source>
        <dbReference type="Proteomes" id="UP000632222"/>
    </source>
</evidence>
<dbReference type="Proteomes" id="UP000632222">
    <property type="component" value="Unassembled WGS sequence"/>
</dbReference>
<proteinExistence type="predicted"/>
<dbReference type="EMBL" id="BMOD01000017">
    <property type="protein sequence ID" value="GGJ46770.1"/>
    <property type="molecule type" value="Genomic_DNA"/>
</dbReference>
<dbReference type="InterPro" id="IPR018990">
    <property type="entry name" value="Prot_inh_I42_chagasin"/>
</dbReference>
<keyword evidence="6" id="KW-1185">Reference proteome</keyword>
<evidence type="ECO:0000313" key="5">
    <source>
        <dbReference type="EMBL" id="GGJ46770.1"/>
    </source>
</evidence>
<organism evidence="5 6">
    <name type="scientific">Deinococcus roseus</name>
    <dbReference type="NCBI Taxonomy" id="392414"/>
    <lineage>
        <taxon>Bacteria</taxon>
        <taxon>Thermotogati</taxon>
        <taxon>Deinococcota</taxon>
        <taxon>Deinococci</taxon>
        <taxon>Deinococcales</taxon>
        <taxon>Deinococcaceae</taxon>
        <taxon>Deinococcus</taxon>
    </lineage>
</organism>
<protein>
    <recommendedName>
        <fullName evidence="4">Proteinase inhibitor I42 chagasin domain-containing protein</fullName>
    </recommendedName>
</protein>
<accession>A0ABQ2D7R9</accession>
<feature type="domain" description="Proteinase inhibitor I42 chagasin" evidence="4">
    <location>
        <begin position="51"/>
        <end position="131"/>
    </location>
</feature>
<keyword evidence="1" id="KW-0646">Protease inhibitor</keyword>
<dbReference type="SUPFAM" id="SSF141066">
    <property type="entry name" value="ICP-like"/>
    <property type="match status" value="1"/>
</dbReference>
<name>A0ABQ2D7R9_9DEIO</name>
<evidence type="ECO:0000259" key="4">
    <source>
        <dbReference type="Pfam" id="PF09394"/>
    </source>
</evidence>
<feature type="signal peptide" evidence="3">
    <location>
        <begin position="1"/>
        <end position="30"/>
    </location>
</feature>
<dbReference type="Gene3D" id="2.60.40.2020">
    <property type="match status" value="1"/>
</dbReference>
<dbReference type="Pfam" id="PF09394">
    <property type="entry name" value="Inhibitor_I42"/>
    <property type="match status" value="1"/>
</dbReference>
<evidence type="ECO:0000256" key="3">
    <source>
        <dbReference type="SAM" id="SignalP"/>
    </source>
</evidence>
<sequence length="144" mass="15970">MKNVQMAWAAKWLKVLVVVLLPFGAGPAWAGGGSSLQQKITDVGEDAASITLHAGEVFRVHLQETPNEDGRSWYALNELNKVRLVRRESTPLGDHGYLSTVSDITYTYRVLPRASGEQVLVFVLARQNEKSGTVLRWLTIKIIP</sequence>
<comment type="caution">
    <text evidence="5">The sequence shown here is derived from an EMBL/GenBank/DDBJ whole genome shotgun (WGS) entry which is preliminary data.</text>
</comment>
<evidence type="ECO:0000256" key="2">
    <source>
        <dbReference type="ARBA" id="ARBA00022704"/>
    </source>
</evidence>
<dbReference type="RefSeq" id="WP_189005015.1">
    <property type="nucleotide sequence ID" value="NZ_BMOD01000017.1"/>
</dbReference>
<dbReference type="InterPro" id="IPR036331">
    <property type="entry name" value="Chagasin-like_sf"/>
</dbReference>